<protein>
    <submittedName>
        <fullName evidence="1">Uncharacterized protein</fullName>
    </submittedName>
</protein>
<comment type="caution">
    <text evidence="1">The sequence shown here is derived from an EMBL/GenBank/DDBJ whole genome shotgun (WGS) entry which is preliminary data.</text>
</comment>
<dbReference type="EMBL" id="LAZR01014815">
    <property type="protein sequence ID" value="KKM15827.1"/>
    <property type="molecule type" value="Genomic_DNA"/>
</dbReference>
<evidence type="ECO:0000313" key="1">
    <source>
        <dbReference type="EMBL" id="KKM15827.1"/>
    </source>
</evidence>
<proteinExistence type="predicted"/>
<organism evidence="1">
    <name type="scientific">marine sediment metagenome</name>
    <dbReference type="NCBI Taxonomy" id="412755"/>
    <lineage>
        <taxon>unclassified sequences</taxon>
        <taxon>metagenomes</taxon>
        <taxon>ecological metagenomes</taxon>
    </lineage>
</organism>
<gene>
    <name evidence="1" type="ORF">LCGC14_1692170</name>
</gene>
<sequence length="57" mass="6442">MTTAISDDYIVECFECGWVGKESECRHGQMRYELRAGEGSDTVEDMSFCPKCDKPLS</sequence>
<reference evidence="1" key="1">
    <citation type="journal article" date="2015" name="Nature">
        <title>Complex archaea that bridge the gap between prokaryotes and eukaryotes.</title>
        <authorList>
            <person name="Spang A."/>
            <person name="Saw J.H."/>
            <person name="Jorgensen S.L."/>
            <person name="Zaremba-Niedzwiedzka K."/>
            <person name="Martijn J."/>
            <person name="Lind A.E."/>
            <person name="van Eijk R."/>
            <person name="Schleper C."/>
            <person name="Guy L."/>
            <person name="Ettema T.J."/>
        </authorList>
    </citation>
    <scope>NUCLEOTIDE SEQUENCE</scope>
</reference>
<dbReference type="AlphaFoldDB" id="A0A0F9HKX9"/>
<accession>A0A0F9HKX9</accession>
<name>A0A0F9HKX9_9ZZZZ</name>